<evidence type="ECO:0000313" key="18">
    <source>
        <dbReference type="EMBL" id="AOW02281.1"/>
    </source>
</evidence>
<comment type="subcellular location">
    <subcellularLocation>
        <location evidence="2">Cytoplasm</location>
    </subcellularLocation>
    <subcellularLocation>
        <location evidence="1">Nucleus</location>
    </subcellularLocation>
</comment>
<evidence type="ECO:0000256" key="8">
    <source>
        <dbReference type="ARBA" id="ARBA00023015"/>
    </source>
</evidence>
<dbReference type="AlphaFoldDB" id="A0A1H6PJQ9"/>
<dbReference type="PANTHER" id="PTHR13780">
    <property type="entry name" value="AMP-ACTIVATED PROTEIN KINASE, GAMMA REGULATORY SUBUNIT"/>
    <property type="match status" value="1"/>
</dbReference>
<evidence type="ECO:0000313" key="19">
    <source>
        <dbReference type="Proteomes" id="UP000182444"/>
    </source>
</evidence>
<dbReference type="Gene3D" id="3.10.580.10">
    <property type="entry name" value="CBS-domain"/>
    <property type="match status" value="2"/>
</dbReference>
<feature type="domain" description="CBS" evidence="17">
    <location>
        <begin position="320"/>
        <end position="381"/>
    </location>
</feature>
<dbReference type="CDD" id="cd04641">
    <property type="entry name" value="CBS_euAMPK_gamma-like_repeat2"/>
    <property type="match status" value="1"/>
</dbReference>
<dbReference type="InterPro" id="IPR050511">
    <property type="entry name" value="AMPK_gamma/SDS23_families"/>
</dbReference>
<keyword evidence="4" id="KW-0963">Cytoplasm</keyword>
<reference evidence="18 19" key="1">
    <citation type="journal article" date="2016" name="PLoS ONE">
        <title>Sequence Assembly of Yarrowia lipolytica Strain W29/CLIB89 Shows Transposable Element Diversity.</title>
        <authorList>
            <person name="Magnan C."/>
            <person name="Yu J."/>
            <person name="Chang I."/>
            <person name="Jahn E."/>
            <person name="Kanomata Y."/>
            <person name="Wu J."/>
            <person name="Zeller M."/>
            <person name="Oakes M."/>
            <person name="Baldi P."/>
            <person name="Sandmeyer S."/>
        </authorList>
    </citation>
    <scope>NUCLEOTIDE SEQUENCE [LARGE SCALE GENOMIC DNA]</scope>
    <source>
        <strain evidence="19">CLIB89(W29)</strain>
    </source>
</reference>
<feature type="region of interest" description="Disordered" evidence="16">
    <location>
        <begin position="43"/>
        <end position="64"/>
    </location>
</feature>
<evidence type="ECO:0000256" key="5">
    <source>
        <dbReference type="ARBA" id="ARBA00022737"/>
    </source>
</evidence>
<keyword evidence="5" id="KW-0677">Repeat</keyword>
<evidence type="ECO:0000256" key="11">
    <source>
        <dbReference type="ARBA" id="ARBA00023242"/>
    </source>
</evidence>
<evidence type="ECO:0000256" key="15">
    <source>
        <dbReference type="PROSITE-ProRule" id="PRU00703"/>
    </source>
</evidence>
<evidence type="ECO:0000256" key="12">
    <source>
        <dbReference type="ARBA" id="ARBA00023277"/>
    </source>
</evidence>
<evidence type="ECO:0000256" key="3">
    <source>
        <dbReference type="ARBA" id="ARBA00006750"/>
    </source>
</evidence>
<dbReference type="FunFam" id="3.10.580.10:FF:000033">
    <property type="entry name" value="Nuclear protein SNF4"/>
    <property type="match status" value="1"/>
</dbReference>
<proteinExistence type="inferred from homology"/>
<dbReference type="InterPro" id="IPR046342">
    <property type="entry name" value="CBS_dom_sf"/>
</dbReference>
<name>A0A1H6PJQ9_YARLL</name>
<gene>
    <name evidence="18" type="ORF">YALI1_C04531g</name>
</gene>
<dbReference type="GO" id="GO:0005737">
    <property type="term" value="C:cytoplasm"/>
    <property type="evidence" value="ECO:0007669"/>
    <property type="project" value="UniProtKB-SubCell"/>
</dbReference>
<accession>A0A1H6PJQ9</accession>
<dbReference type="EMBL" id="CP017555">
    <property type="protein sequence ID" value="AOW02281.1"/>
    <property type="molecule type" value="Genomic_DNA"/>
</dbReference>
<protein>
    <recommendedName>
        <fullName evidence="14">5'-AMP-activated protein kinase subunit gamma</fullName>
    </recommendedName>
</protein>
<evidence type="ECO:0000256" key="10">
    <source>
        <dbReference type="ARBA" id="ARBA00023163"/>
    </source>
</evidence>
<dbReference type="PANTHER" id="PTHR13780:SF35">
    <property type="entry name" value="LD22662P"/>
    <property type="match status" value="1"/>
</dbReference>
<dbReference type="GO" id="GO:0016208">
    <property type="term" value="F:AMP binding"/>
    <property type="evidence" value="ECO:0007669"/>
    <property type="project" value="TreeGrafter"/>
</dbReference>
<dbReference type="VEuPathDB" id="FungiDB:YALI1_C04531g"/>
<keyword evidence="7" id="KW-0067">ATP-binding</keyword>
<dbReference type="Pfam" id="PF00571">
    <property type="entry name" value="CBS"/>
    <property type="match status" value="3"/>
</dbReference>
<feature type="domain" description="CBS" evidence="17">
    <location>
        <begin position="253"/>
        <end position="311"/>
    </location>
</feature>
<evidence type="ECO:0000256" key="13">
    <source>
        <dbReference type="ARBA" id="ARBA00056256"/>
    </source>
</evidence>
<dbReference type="SUPFAM" id="SSF54631">
    <property type="entry name" value="CBS-domain pair"/>
    <property type="match status" value="2"/>
</dbReference>
<dbReference type="GO" id="GO:0031588">
    <property type="term" value="C:nucleotide-activated protein kinase complex"/>
    <property type="evidence" value="ECO:0007669"/>
    <property type="project" value="TreeGrafter"/>
</dbReference>
<evidence type="ECO:0000259" key="17">
    <source>
        <dbReference type="PROSITE" id="PS51371"/>
    </source>
</evidence>
<keyword evidence="8" id="KW-0805">Transcription regulation</keyword>
<dbReference type="SMART" id="SM00116">
    <property type="entry name" value="CBS"/>
    <property type="match status" value="4"/>
</dbReference>
<dbReference type="GO" id="GO:0005634">
    <property type="term" value="C:nucleus"/>
    <property type="evidence" value="ECO:0007669"/>
    <property type="project" value="UniProtKB-SubCell"/>
</dbReference>
<keyword evidence="12" id="KW-0119">Carbohydrate metabolism</keyword>
<dbReference type="KEGG" id="yli:90949604"/>
<evidence type="ECO:0000256" key="4">
    <source>
        <dbReference type="ARBA" id="ARBA00022490"/>
    </source>
</evidence>
<keyword evidence="10" id="KW-0804">Transcription</keyword>
<evidence type="ECO:0000256" key="7">
    <source>
        <dbReference type="ARBA" id="ARBA00022840"/>
    </source>
</evidence>
<evidence type="ECO:0000256" key="2">
    <source>
        <dbReference type="ARBA" id="ARBA00004496"/>
    </source>
</evidence>
<dbReference type="GO" id="GO:0005524">
    <property type="term" value="F:ATP binding"/>
    <property type="evidence" value="ECO:0007669"/>
    <property type="project" value="UniProtKB-KW"/>
</dbReference>
<dbReference type="InterPro" id="IPR000644">
    <property type="entry name" value="CBS_dom"/>
</dbReference>
<dbReference type="GO" id="GO:0019901">
    <property type="term" value="F:protein kinase binding"/>
    <property type="evidence" value="ECO:0007669"/>
    <property type="project" value="TreeGrafter"/>
</dbReference>
<keyword evidence="6" id="KW-0547">Nucleotide-binding</keyword>
<feature type="region of interest" description="Disordered" evidence="16">
    <location>
        <begin position="1"/>
        <end position="29"/>
    </location>
</feature>
<dbReference type="CDD" id="cd04618">
    <property type="entry name" value="CBS_euAMPK_gamma-like_repeat1"/>
    <property type="match status" value="1"/>
</dbReference>
<keyword evidence="9 15" id="KW-0129">CBS domain</keyword>
<dbReference type="Proteomes" id="UP000182444">
    <property type="component" value="Chromosome 1C"/>
</dbReference>
<evidence type="ECO:0000256" key="14">
    <source>
        <dbReference type="ARBA" id="ARBA00067396"/>
    </source>
</evidence>
<sequence>MTDRCEVEDVPNDMQPRSPEQVSHLSASPEDVTIEQVVNASNNNNNTLTPLAESSAGATHTPPSSVHIVNEQKLAVRSIRQFLQSKSAYDVLPVSFRLIVLDTALLVRKSLTILLQNNIVSAPLWNSKTSKFAGLLTAADYINVIQYYFQNPDKMEEIDKITLDDFRDVEKAVGAKPIETISIHPMKSIFEACKKMIESKAKRIPLIDRDEETGREIVVSVLTQYRILKFVALNCKETRGLMMPICSLPKLGVFKGLATAHMDTPVVQVIKLLVDARVSSIPIVDTHNRLMNVYEAVDVLALIKGGIYTDLTLSVGEALMRRPEDFEGVYTCTNQDRLDTIMNTIRRSRLHRLYVVDGDGKLEGVVTLSDILRYLLFDEDVEQVEVK</sequence>
<dbReference type="RefSeq" id="XP_065950298.2">
    <property type="nucleotide sequence ID" value="XM_066094226.2"/>
</dbReference>
<evidence type="ECO:0000256" key="1">
    <source>
        <dbReference type="ARBA" id="ARBA00004123"/>
    </source>
</evidence>
<comment type="function">
    <text evidence="13">Adenine nucleotides-binding subunit gamma of AMP-activated protein kinase (AMPK), an energy sensor protein kinase that plays a key role in regulating cellular energy metabolism. In response to reduction of intracellular ATP levels, AMPK activates energy-producing pathways and inhibits energy-consuming processes: inhibits protein, carbohydrate and lipid biosynthesis, as well as cell growth and proliferation. AMPK acts via direct phosphorylation of metabolic enzymes, and by longer-term effects via phosphorylation of transcription regulators. Gamma non-catalytic subunit mediates binding to AMP, ADP and ATP, leading to activate or inhibit AMPK: AMP-binding results in allosteric activation of alpha catalytic subunit (SNF1) both by inducing phosphorylation and preventing dephosphorylation of catalytic subunits.</text>
</comment>
<dbReference type="PROSITE" id="PS51371">
    <property type="entry name" value="CBS"/>
    <property type="match status" value="3"/>
</dbReference>
<dbReference type="GeneID" id="90949604"/>
<evidence type="ECO:0000256" key="9">
    <source>
        <dbReference type="ARBA" id="ARBA00023122"/>
    </source>
</evidence>
<keyword evidence="11" id="KW-0539">Nucleus</keyword>
<dbReference type="GO" id="GO:0019887">
    <property type="term" value="F:protein kinase regulator activity"/>
    <property type="evidence" value="ECO:0007669"/>
    <property type="project" value="TreeGrafter"/>
</dbReference>
<evidence type="ECO:0000256" key="16">
    <source>
        <dbReference type="SAM" id="MobiDB-lite"/>
    </source>
</evidence>
<comment type="similarity">
    <text evidence="3">Belongs to the 5'-AMP-activated protein kinase gamma subunit family.</text>
</comment>
<evidence type="ECO:0000256" key="6">
    <source>
        <dbReference type="ARBA" id="ARBA00022741"/>
    </source>
</evidence>
<feature type="domain" description="CBS" evidence="17">
    <location>
        <begin position="175"/>
        <end position="238"/>
    </location>
</feature>
<organism evidence="18 19">
    <name type="scientific">Yarrowia lipolytica</name>
    <name type="common">Candida lipolytica</name>
    <dbReference type="NCBI Taxonomy" id="4952"/>
    <lineage>
        <taxon>Eukaryota</taxon>
        <taxon>Fungi</taxon>
        <taxon>Dikarya</taxon>
        <taxon>Ascomycota</taxon>
        <taxon>Saccharomycotina</taxon>
        <taxon>Dipodascomycetes</taxon>
        <taxon>Dipodascales</taxon>
        <taxon>Dipodascales incertae sedis</taxon>
        <taxon>Yarrowia</taxon>
    </lineage>
</organism>